<dbReference type="InterPro" id="IPR036291">
    <property type="entry name" value="NAD(P)-bd_dom_sf"/>
</dbReference>
<dbReference type="CDD" id="cd05233">
    <property type="entry name" value="SDR_c"/>
    <property type="match status" value="1"/>
</dbReference>
<evidence type="ECO:0000256" key="1">
    <source>
        <dbReference type="ARBA" id="ARBA00006484"/>
    </source>
</evidence>
<dbReference type="PANTHER" id="PTHR43639:SF1">
    <property type="entry name" value="SHORT-CHAIN DEHYDROGENASE_REDUCTASE FAMILY PROTEIN"/>
    <property type="match status" value="1"/>
</dbReference>
<name>A0A4R6RMR9_9BURK</name>
<dbReference type="PANTHER" id="PTHR43639">
    <property type="entry name" value="OXIDOREDUCTASE, SHORT-CHAIN DEHYDROGENASE/REDUCTASE FAMILY (AFU_ORTHOLOGUE AFUA_5G02870)"/>
    <property type="match status" value="1"/>
</dbReference>
<evidence type="ECO:0000256" key="2">
    <source>
        <dbReference type="ARBA" id="ARBA00023002"/>
    </source>
</evidence>
<accession>A0A4R6RMR9</accession>
<dbReference type="PROSITE" id="PS00061">
    <property type="entry name" value="ADH_SHORT"/>
    <property type="match status" value="1"/>
</dbReference>
<dbReference type="SUPFAM" id="SSF51735">
    <property type="entry name" value="NAD(P)-binding Rossmann-fold domains"/>
    <property type="match status" value="1"/>
</dbReference>
<comment type="similarity">
    <text evidence="1">Belongs to the short-chain dehydrogenases/reductases (SDR) family.</text>
</comment>
<dbReference type="OrthoDB" id="20590at2"/>
<dbReference type="FunFam" id="3.40.50.720:FF:000173">
    <property type="entry name" value="3-oxoacyl-[acyl-carrier protein] reductase"/>
    <property type="match status" value="1"/>
</dbReference>
<comment type="caution">
    <text evidence="3">The sequence shown here is derived from an EMBL/GenBank/DDBJ whole genome shotgun (WGS) entry which is preliminary data.</text>
</comment>
<protein>
    <submittedName>
        <fullName evidence="3">NAD(P)-dependent dehydrogenase (Short-subunit alcohol dehydrogenase family)</fullName>
    </submittedName>
</protein>
<dbReference type="PRINTS" id="PR00081">
    <property type="entry name" value="GDHRDH"/>
</dbReference>
<dbReference type="Gene3D" id="3.40.50.720">
    <property type="entry name" value="NAD(P)-binding Rossmann-like Domain"/>
    <property type="match status" value="1"/>
</dbReference>
<keyword evidence="4" id="KW-1185">Reference proteome</keyword>
<proteinExistence type="inferred from homology"/>
<reference evidence="3 4" key="1">
    <citation type="submission" date="2019-03" db="EMBL/GenBank/DDBJ databases">
        <title>Genomic Encyclopedia of Type Strains, Phase IV (KMG-IV): sequencing the most valuable type-strain genomes for metagenomic binning, comparative biology and taxonomic classification.</title>
        <authorList>
            <person name="Goeker M."/>
        </authorList>
    </citation>
    <scope>NUCLEOTIDE SEQUENCE [LARGE SCALE GENOMIC DNA]</scope>
    <source>
        <strain evidence="3 4">DSM 11901</strain>
    </source>
</reference>
<dbReference type="EMBL" id="SNXW01000001">
    <property type="protein sequence ID" value="TDP87969.1"/>
    <property type="molecule type" value="Genomic_DNA"/>
</dbReference>
<dbReference type="InterPro" id="IPR002347">
    <property type="entry name" value="SDR_fam"/>
</dbReference>
<organism evidence="3 4">
    <name type="scientific">Aquabacterium commune</name>
    <dbReference type="NCBI Taxonomy" id="70586"/>
    <lineage>
        <taxon>Bacteria</taxon>
        <taxon>Pseudomonadati</taxon>
        <taxon>Pseudomonadota</taxon>
        <taxon>Betaproteobacteria</taxon>
        <taxon>Burkholderiales</taxon>
        <taxon>Aquabacterium</taxon>
    </lineage>
</organism>
<dbReference type="Pfam" id="PF13561">
    <property type="entry name" value="adh_short_C2"/>
    <property type="match status" value="1"/>
</dbReference>
<dbReference type="GO" id="GO:0016491">
    <property type="term" value="F:oxidoreductase activity"/>
    <property type="evidence" value="ECO:0007669"/>
    <property type="project" value="UniProtKB-KW"/>
</dbReference>
<evidence type="ECO:0000313" key="3">
    <source>
        <dbReference type="EMBL" id="TDP87969.1"/>
    </source>
</evidence>
<evidence type="ECO:0000313" key="4">
    <source>
        <dbReference type="Proteomes" id="UP000294593"/>
    </source>
</evidence>
<sequence length="254" mass="26357">MQATPTTPLSLVTGASQGIGAATARLLAQRGHALIVHFAHRADLAQAVAQDCLRLGAPHAIIAQADLAHEDEVMALFAEVDKSPFALSGLVNNAGIVDQTARLDAMSGERLQRMLDVNVLGPMLCAREAVRRMSSRHGGTGGVIVNVSSSAVRSGSPAQYVDYAASKGAIDTFTQGLAREVAAEGVRVSAVRPGITDTGIHATGGEPDRAQQMASVLPMRRAAQPQEVAQAIAWLMSDEASYTAGAILDVSGGR</sequence>
<dbReference type="RefSeq" id="WP_133605641.1">
    <property type="nucleotide sequence ID" value="NZ_SNXW01000001.1"/>
</dbReference>
<dbReference type="InterPro" id="IPR020904">
    <property type="entry name" value="Sc_DH/Rdtase_CS"/>
</dbReference>
<dbReference type="Proteomes" id="UP000294593">
    <property type="component" value="Unassembled WGS sequence"/>
</dbReference>
<gene>
    <name evidence="3" type="ORF">EV672_101101</name>
</gene>
<keyword evidence="2" id="KW-0560">Oxidoreductase</keyword>
<dbReference type="PRINTS" id="PR00080">
    <property type="entry name" value="SDRFAMILY"/>
</dbReference>
<dbReference type="AlphaFoldDB" id="A0A4R6RMR9"/>